<dbReference type="AlphaFoldDB" id="A0A506PPR9"/>
<dbReference type="PANTHER" id="PTHR47478:SF1">
    <property type="entry name" value="PYRIMIDINE 5'-NUCLEOTIDASE YJJG"/>
    <property type="match status" value="1"/>
</dbReference>
<organism evidence="1 2">
    <name type="scientific">Paucihalobacter ruber</name>
    <dbReference type="NCBI Taxonomy" id="2567861"/>
    <lineage>
        <taxon>Bacteria</taxon>
        <taxon>Pseudomonadati</taxon>
        <taxon>Bacteroidota</taxon>
        <taxon>Flavobacteriia</taxon>
        <taxon>Flavobacteriales</taxon>
        <taxon>Flavobacteriaceae</taxon>
        <taxon>Paucihalobacter</taxon>
    </lineage>
</organism>
<dbReference type="InterPro" id="IPR006439">
    <property type="entry name" value="HAD-SF_hydro_IA"/>
</dbReference>
<dbReference type="InterPro" id="IPR011951">
    <property type="entry name" value="HAD-SF_hydro_IA_YjjG/PynA"/>
</dbReference>
<dbReference type="SFLD" id="SFLDS00003">
    <property type="entry name" value="Haloacid_Dehalogenase"/>
    <property type="match status" value="1"/>
</dbReference>
<protein>
    <submittedName>
        <fullName evidence="1">Noncanonical pyrimidine nucleotidase, YjjG family</fullName>
    </submittedName>
</protein>
<dbReference type="OrthoDB" id="9802350at2"/>
<dbReference type="InterPro" id="IPR036412">
    <property type="entry name" value="HAD-like_sf"/>
</dbReference>
<dbReference type="Gene3D" id="1.10.150.240">
    <property type="entry name" value="Putative phosphatase, domain 2"/>
    <property type="match status" value="1"/>
</dbReference>
<accession>A0A506PPR9</accession>
<dbReference type="Proteomes" id="UP000317332">
    <property type="component" value="Unassembled WGS sequence"/>
</dbReference>
<proteinExistence type="predicted"/>
<comment type="caution">
    <text evidence="1">The sequence shown here is derived from an EMBL/GenBank/DDBJ whole genome shotgun (WGS) entry which is preliminary data.</text>
</comment>
<gene>
    <name evidence="1" type="ORF">FJ651_08520</name>
</gene>
<dbReference type="InterPro" id="IPR041492">
    <property type="entry name" value="HAD_2"/>
</dbReference>
<dbReference type="Gene3D" id="3.40.50.1000">
    <property type="entry name" value="HAD superfamily/HAD-like"/>
    <property type="match status" value="1"/>
</dbReference>
<dbReference type="SUPFAM" id="SSF56784">
    <property type="entry name" value="HAD-like"/>
    <property type="match status" value="1"/>
</dbReference>
<dbReference type="NCBIfam" id="TIGR02254">
    <property type="entry name" value="YjjG_YfnB"/>
    <property type="match status" value="1"/>
</dbReference>
<dbReference type="InterPro" id="IPR023214">
    <property type="entry name" value="HAD_sf"/>
</dbReference>
<dbReference type="GO" id="GO:0008253">
    <property type="term" value="F:5'-nucleotidase activity"/>
    <property type="evidence" value="ECO:0007669"/>
    <property type="project" value="InterPro"/>
</dbReference>
<dbReference type="SFLD" id="SFLDG01129">
    <property type="entry name" value="C1.5:_HAD__Beta-PGM__Phosphata"/>
    <property type="match status" value="1"/>
</dbReference>
<dbReference type="NCBIfam" id="TIGR01549">
    <property type="entry name" value="HAD-SF-IA-v1"/>
    <property type="match status" value="1"/>
</dbReference>
<dbReference type="PANTHER" id="PTHR47478">
    <property type="match status" value="1"/>
</dbReference>
<dbReference type="EMBL" id="VHIQ01000003">
    <property type="protein sequence ID" value="TPV34190.1"/>
    <property type="molecule type" value="Genomic_DNA"/>
</dbReference>
<evidence type="ECO:0000313" key="2">
    <source>
        <dbReference type="Proteomes" id="UP000317332"/>
    </source>
</evidence>
<sequence length="229" mass="27094">MTQRKITDVFFDLDHTLWDFDKNSALTFKRIFTEHRVEVPFNDFIKIYEPINLNYWKLYREERIDKPSLRYGRLKDSFDLLNFKVEDELIHILSEDYIKYLTTFNHLFDGALEILIYLNTNYKLHIITNGFEEAQYRKIKNSKIDHFFKTITNSEMVGVKKPNPIIFNHALELAQTSPEQSMMIGDNLEADILGALNVGLDVILFNHHKVEVDTSIKKVDTLLQLKNYL</sequence>
<keyword evidence="2" id="KW-1185">Reference proteome</keyword>
<name>A0A506PPR9_9FLAO</name>
<dbReference type="Pfam" id="PF13419">
    <property type="entry name" value="HAD_2"/>
    <property type="match status" value="1"/>
</dbReference>
<dbReference type="InterPro" id="IPR023198">
    <property type="entry name" value="PGP-like_dom2"/>
</dbReference>
<reference evidence="1 2" key="1">
    <citation type="submission" date="2019-06" db="EMBL/GenBank/DDBJ databases">
        <title>Flavobacteriaceae Paucihalobacterium erythroidium CWB-1, complete genome.</title>
        <authorList>
            <person name="Wu S."/>
        </authorList>
    </citation>
    <scope>NUCLEOTIDE SEQUENCE [LARGE SCALE GENOMIC DNA]</scope>
    <source>
        <strain evidence="1 2">CWB-1</strain>
    </source>
</reference>
<evidence type="ECO:0000313" key="1">
    <source>
        <dbReference type="EMBL" id="TPV34190.1"/>
    </source>
</evidence>
<dbReference type="RefSeq" id="WP_140990084.1">
    <property type="nucleotide sequence ID" value="NZ_VHIQ01000003.1"/>
</dbReference>
<dbReference type="InterPro" id="IPR052550">
    <property type="entry name" value="Pyrimidine_5'-ntase_YjjG"/>
</dbReference>